<comment type="caution">
    <text evidence="1">The sequence shown here is derived from an EMBL/GenBank/DDBJ whole genome shotgun (WGS) entry which is preliminary data.</text>
</comment>
<proteinExistence type="predicted"/>
<reference evidence="1 2" key="1">
    <citation type="submission" date="2020-08" db="EMBL/GenBank/DDBJ databases">
        <authorList>
            <person name="Koutsovoulos G."/>
            <person name="Danchin GJ E."/>
        </authorList>
    </citation>
    <scope>NUCLEOTIDE SEQUENCE [LARGE SCALE GENOMIC DNA]</scope>
</reference>
<dbReference type="AlphaFoldDB" id="A0A6V7Y2L5"/>
<organism evidence="1 2">
    <name type="scientific">Meloidogyne enterolobii</name>
    <name type="common">Root-knot nematode worm</name>
    <name type="synonym">Meloidogyne mayaguensis</name>
    <dbReference type="NCBI Taxonomy" id="390850"/>
    <lineage>
        <taxon>Eukaryota</taxon>
        <taxon>Metazoa</taxon>
        <taxon>Ecdysozoa</taxon>
        <taxon>Nematoda</taxon>
        <taxon>Chromadorea</taxon>
        <taxon>Rhabditida</taxon>
        <taxon>Tylenchina</taxon>
        <taxon>Tylenchomorpha</taxon>
        <taxon>Tylenchoidea</taxon>
        <taxon>Meloidogynidae</taxon>
        <taxon>Meloidogyninae</taxon>
        <taxon>Meloidogyne</taxon>
    </lineage>
</organism>
<dbReference type="Proteomes" id="UP000580250">
    <property type="component" value="Unassembled WGS sequence"/>
</dbReference>
<evidence type="ECO:0000313" key="1">
    <source>
        <dbReference type="EMBL" id="CAD2205920.1"/>
    </source>
</evidence>
<accession>A0A6V7Y2L5</accession>
<sequence length="52" mass="6112">MSGGYEPKNYRIRPNPEQLKLQIRSQGKTSGKIYLAANHHPLLPKRKLKWRL</sequence>
<evidence type="ECO:0000313" key="2">
    <source>
        <dbReference type="Proteomes" id="UP000580250"/>
    </source>
</evidence>
<protein>
    <submittedName>
        <fullName evidence="1">Uncharacterized protein</fullName>
    </submittedName>
</protein>
<dbReference type="EMBL" id="CAJEWN010002951">
    <property type="protein sequence ID" value="CAD2205920.1"/>
    <property type="molecule type" value="Genomic_DNA"/>
</dbReference>
<gene>
    <name evidence="1" type="ORF">MENT_LOCUS59765</name>
</gene>
<name>A0A6V7Y2L5_MELEN</name>